<dbReference type="PROSITE" id="PS51318">
    <property type="entry name" value="TAT"/>
    <property type="match status" value="1"/>
</dbReference>
<evidence type="ECO:0000313" key="2">
    <source>
        <dbReference type="Proteomes" id="UP000005297"/>
    </source>
</evidence>
<reference evidence="1 2" key="1">
    <citation type="submission" date="2006-09" db="EMBL/GenBank/DDBJ databases">
        <authorList>
            <person name="Emerson D."/>
            <person name="Ferriera S."/>
            <person name="Johnson J."/>
            <person name="Kravitz S."/>
            <person name="Halpern A."/>
            <person name="Remington K."/>
            <person name="Beeson K."/>
            <person name="Tran B."/>
            <person name="Rogers Y.-H."/>
            <person name="Friedman R."/>
            <person name="Venter J.C."/>
        </authorList>
    </citation>
    <scope>NUCLEOTIDE SEQUENCE [LARGE SCALE GENOMIC DNA]</scope>
    <source>
        <strain evidence="1 2">PV-1</strain>
    </source>
</reference>
<protein>
    <submittedName>
        <fullName evidence="1">Uncharacterized protein</fullName>
    </submittedName>
</protein>
<gene>
    <name evidence="1" type="ORF">SPV1_10611</name>
</gene>
<accession>Q0F1L4</accession>
<dbReference type="PANTHER" id="PTHR42685">
    <property type="entry name" value="GERANYLGERANYL DIPHOSPHATE REDUCTASE"/>
    <property type="match status" value="1"/>
</dbReference>
<sequence>MNVKQTAGRRSVLHISGAGPAGLAAAITYAKAGGQAIVHERKTSVGSRFHGDFQGQENWTSRTDILGELASMGIQPDFPHTAFRELIAYSPDGREFHLSSDVPLFYLVHRGSGPDSLDTALLRQALELGVEIRFGDRISKLPDGGICAEGPKAGDVIAADYQFDTDMQDGAYAALSDDLAPKGYAYLLIHQGHATLASCMYDDFHREHIHLEKTVAFFQQRLGFSMGEHAKRFGGLGNVSYPKSAIKGKILYAGEAAGFQDALWGFGMRYAMISGHLAAQAWLRDQPLAYDQMWRQVLGGRMRAGIVNRYMFSRLGDKGYVRFLEHLTKCRDVRGWLGQQHREQWFTRLLFPWADRMLPSKRKNENCTHPGCTCTWCRCARGQADV</sequence>
<proteinExistence type="predicted"/>
<keyword evidence="2" id="KW-1185">Reference proteome</keyword>
<dbReference type="PANTHER" id="PTHR42685:SF18">
    <property type="entry name" value="DIGERANYLGERANYLGLYCEROPHOSPHOLIPID REDUCTASE"/>
    <property type="match status" value="1"/>
</dbReference>
<dbReference type="eggNOG" id="COG0644">
    <property type="taxonomic scope" value="Bacteria"/>
</dbReference>
<organism evidence="1 2">
    <name type="scientific">Mariprofundus ferrooxydans PV-1</name>
    <dbReference type="NCBI Taxonomy" id="314345"/>
    <lineage>
        <taxon>Bacteria</taxon>
        <taxon>Pseudomonadati</taxon>
        <taxon>Pseudomonadota</taxon>
        <taxon>Candidatius Mariprofundia</taxon>
        <taxon>Mariprofundales</taxon>
        <taxon>Mariprofundaceae</taxon>
        <taxon>Mariprofundus</taxon>
    </lineage>
</organism>
<dbReference type="InterPro" id="IPR050407">
    <property type="entry name" value="Geranylgeranyl_reductase"/>
</dbReference>
<dbReference type="InterPro" id="IPR036188">
    <property type="entry name" value="FAD/NAD-bd_sf"/>
</dbReference>
<dbReference type="InParanoid" id="Q0F1L4"/>
<dbReference type="Gene3D" id="3.50.50.60">
    <property type="entry name" value="FAD/NAD(P)-binding domain"/>
    <property type="match status" value="2"/>
</dbReference>
<dbReference type="RefSeq" id="WP_009849640.1">
    <property type="nucleotide sequence ID" value="NZ_DS022294.1"/>
</dbReference>
<dbReference type="OrthoDB" id="7799889at2"/>
<dbReference type="HOGENOM" id="CLU_766408_0_0_0"/>
<dbReference type="EMBL" id="AATS01000003">
    <property type="protein sequence ID" value="EAU55177.1"/>
    <property type="molecule type" value="Genomic_DNA"/>
</dbReference>
<comment type="caution">
    <text evidence="1">The sequence shown here is derived from an EMBL/GenBank/DDBJ whole genome shotgun (WGS) entry which is preliminary data.</text>
</comment>
<dbReference type="Proteomes" id="UP000005297">
    <property type="component" value="Unassembled WGS sequence"/>
</dbReference>
<dbReference type="InterPro" id="IPR006311">
    <property type="entry name" value="TAT_signal"/>
</dbReference>
<name>Q0F1L4_9PROT</name>
<dbReference type="SUPFAM" id="SSF51905">
    <property type="entry name" value="FAD/NAD(P)-binding domain"/>
    <property type="match status" value="1"/>
</dbReference>
<dbReference type="AlphaFoldDB" id="Q0F1L4"/>
<evidence type="ECO:0000313" key="1">
    <source>
        <dbReference type="EMBL" id="EAU55177.1"/>
    </source>
</evidence>